<reference evidence="1" key="1">
    <citation type="submission" date="2018-01" db="EMBL/GenBank/DDBJ databases">
        <title>Genome sequnecing of Lactobacillus formosensis KACC 18721.</title>
        <authorList>
            <person name="Kim S.-J."/>
            <person name="Heo J."/>
        </authorList>
    </citation>
    <scope>NUCLEOTIDE SEQUENCE</scope>
    <source>
        <strain evidence="1">KACC 18721</strain>
    </source>
</reference>
<dbReference type="InterPro" id="IPR013320">
    <property type="entry name" value="ConA-like_dom_sf"/>
</dbReference>
<dbReference type="SUPFAM" id="SSF49899">
    <property type="entry name" value="Concanavalin A-like lectins/glucanases"/>
    <property type="match status" value="1"/>
</dbReference>
<dbReference type="Gene3D" id="2.60.120.200">
    <property type="match status" value="1"/>
</dbReference>
<name>A0A2P4R9D2_9LACO</name>
<gene>
    <name evidence="1" type="ORF">C2R26_00830</name>
</gene>
<accession>A0A2P4R9D2</accession>
<proteinExistence type="predicted"/>
<dbReference type="AlphaFoldDB" id="A0A2P4R9D2"/>
<evidence type="ECO:0000313" key="1">
    <source>
        <dbReference type="EMBL" id="POH37863.1"/>
    </source>
</evidence>
<dbReference type="EMBL" id="PPWZ01000007">
    <property type="protein sequence ID" value="POH37863.1"/>
    <property type="molecule type" value="Genomic_DNA"/>
</dbReference>
<organism evidence="1">
    <name type="scientific">Companilactobacillus formosensis</name>
    <dbReference type="NCBI Taxonomy" id="1617889"/>
    <lineage>
        <taxon>Bacteria</taxon>
        <taxon>Bacillati</taxon>
        <taxon>Bacillota</taxon>
        <taxon>Bacilli</taxon>
        <taxon>Lactobacillales</taxon>
        <taxon>Lactobacillaceae</taxon>
        <taxon>Companilactobacillus</taxon>
    </lineage>
</organism>
<comment type="caution">
    <text evidence="1">The sequence shown here is derived from an EMBL/GenBank/DDBJ whole genome shotgun (WGS) entry which is preliminary data.</text>
</comment>
<sequence>MHYNLKQNLLVVTFLLIGISSFISFDNTIVSASLTDSTDLSVLKAAPSGISVDKYMSNSAPSVPEKGDIYTTNSAQILDTSGNNSINGNIIALASGKNTYGSIWSNDKTFDINKEQTISAWLYFGSGDGSQDVNSEGIAFVLQNDDKGIAALGAGLEGLGVYGYDASQFTIVSGTAASQSYIQKTAIQNSIALEFDSDNNSFYTPTAPINNDGLTVPPSISQIVNGAYFSLDGYDTQLGTSATSLTSSGFSDKVKYGAGGAYGHIALTYPSFANPYKKIDSLSSAYSPWTEGYVLAHDGAQQAQLTDGTDEYGNPFQWHHVTIKWIPASSGSTKATLEYSYNDKNIDYSDNTSTKSDIKELTSSIPVDTSKLNSSDGKVRWGFTAANGASSNVASKLVALDSAPGLLYADADSDIVDTTLGNKKITESSTDNTVADGDSLKLNYELNYISGNEDWKDIAAKIKIPDDTTVTPDSDGNVATITYSDGTTENISSSELSNSTIQHTLAKTIGTTASAAGKTATITINATAKNKTSSNINVAKSVATFIGSNEISTTNSPAFTILANPSYSLKLSNTNSSNELNLLYKLDNATLNLPTELTYSDNHSFEDSTNILYQITAGGKEFTVGASASGTSYDQTIDLKSLMDDDTFWNIFTEDSTQTVTIKAIDQANGLVSNTLTYKVITKPNKTLSMTVSNNLAFQNINAGDTTKYLHRKTNFKLSVTSLREPWLLSVSTKGLYLNGQTLNKNLALVYRKDSNSTYSTLSSTPTLIDQNTTSYETSNTDNISDDWNKNTGLLLKQLGANTAGQYTGTLSWSVTDALNNN</sequence>
<protein>
    <submittedName>
        <fullName evidence="1">Uncharacterized protein</fullName>
    </submittedName>
</protein>